<dbReference type="InterPro" id="IPR053728">
    <property type="entry name" value="Alginate_Permeability_Chnl"/>
</dbReference>
<sequence>MKKYATILAVLVLLLGLAALSYAAPAEIPSDTTAVIAKGKTQITLGGELRFRGLYGSNLAVKDEGYYDTKTTWYLDPTNGQPKSTTTFTQNKNTSYYDYRVRLNLEAKVSPNTTGYVEVESNKTTDNSSENVTWGSGTKGPKGNYPFGNWHDESNLYIRQAWIQYQGSGLLGVPAGFKVGRQLIKLGYGLFFDHSYYGDDAILVFVQPLKELTIAAHTIKFYEGYPFLNDDSTAYGILAAYAGKGFGLSADITYVDHQNIGNTGFAGLLPDIHLWNFGLRGNVDDIAGTGLNFRADVEFQTGKINDYSTTIDNVKLRGWAALAGLDYKFKAVPLTLTAEYAIGSGDKDSTDNKMEAFITALGPEQHYTFIYEYLAPTACNFSLGTKIGTGLCNTQYVKFGGSYDITKDINAKLYGYWLRAQKAVAINNKSLEKDKDLGWEVDATVTYQIDKGLKYWVEGGYFWPGDAYKLSSGKDAADAWAVRHGIQLNF</sequence>
<feature type="chain" id="PRO_5043560477" evidence="1">
    <location>
        <begin position="24"/>
        <end position="490"/>
    </location>
</feature>
<evidence type="ECO:0000256" key="1">
    <source>
        <dbReference type="SAM" id="SignalP"/>
    </source>
</evidence>
<dbReference type="Gene3D" id="2.40.160.100">
    <property type="match status" value="1"/>
</dbReference>
<keyword evidence="1" id="KW-0732">Signal</keyword>
<proteinExistence type="predicted"/>
<dbReference type="EMBL" id="CP144373">
    <property type="protein sequence ID" value="XCH47152.1"/>
    <property type="molecule type" value="Genomic_DNA"/>
</dbReference>
<dbReference type="InterPro" id="IPR025388">
    <property type="entry name" value="Alginate_export_dom"/>
</dbReference>
<organism evidence="3">
    <name type="scientific">Thermodesulfovibrio autotrophicus</name>
    <dbReference type="NCBI Taxonomy" id="3118333"/>
    <lineage>
        <taxon>Bacteria</taxon>
        <taxon>Pseudomonadati</taxon>
        <taxon>Nitrospirota</taxon>
        <taxon>Thermodesulfovibrionia</taxon>
        <taxon>Thermodesulfovibrionales</taxon>
        <taxon>Thermodesulfovibrionaceae</taxon>
        <taxon>Thermodesulfovibrio</taxon>
    </lineage>
</organism>
<protein>
    <submittedName>
        <fullName evidence="3">Alginate export family protein</fullName>
    </submittedName>
</protein>
<evidence type="ECO:0000313" key="3">
    <source>
        <dbReference type="EMBL" id="XCH47152.1"/>
    </source>
</evidence>
<evidence type="ECO:0000259" key="2">
    <source>
        <dbReference type="Pfam" id="PF13372"/>
    </source>
</evidence>
<name>A0AAU8GXB4_9BACT</name>
<dbReference type="KEGG" id="taut:V4D30_02475"/>
<dbReference type="Pfam" id="PF13372">
    <property type="entry name" value="Alginate_exp"/>
    <property type="match status" value="1"/>
</dbReference>
<dbReference type="SUPFAM" id="SSF56935">
    <property type="entry name" value="Porins"/>
    <property type="match status" value="1"/>
</dbReference>
<reference evidence="3" key="1">
    <citation type="submission" date="2024-01" db="EMBL/GenBank/DDBJ databases">
        <title>The first autotrophic representatives of the genus Thermodesulfovibrio.</title>
        <authorList>
            <person name="Maltseva A.I."/>
            <person name="Elcheninov A.G."/>
            <person name="Kublanov I.V."/>
            <person name="Lebedinsky A.V."/>
            <person name="Frolov E.N."/>
        </authorList>
    </citation>
    <scope>NUCLEOTIDE SEQUENCE</scope>
    <source>
        <strain evidence="3">3907-1M</strain>
    </source>
</reference>
<accession>A0AAU8GXB4</accession>
<dbReference type="AlphaFoldDB" id="A0AAU8GXB4"/>
<gene>
    <name evidence="3" type="ORF">V4D30_02475</name>
</gene>
<feature type="signal peptide" evidence="1">
    <location>
        <begin position="1"/>
        <end position="23"/>
    </location>
</feature>
<dbReference type="RefSeq" id="WP_353684679.1">
    <property type="nucleotide sequence ID" value="NZ_CP144373.1"/>
</dbReference>
<feature type="domain" description="Alginate export" evidence="2">
    <location>
        <begin position="270"/>
        <end position="481"/>
    </location>
</feature>